<feature type="transmembrane region" description="Helical" evidence="24">
    <location>
        <begin position="98"/>
        <end position="122"/>
    </location>
</feature>
<evidence type="ECO:0000256" key="23">
    <source>
        <dbReference type="PIRSR" id="PIRSR600829-4"/>
    </source>
</evidence>
<comment type="caution">
    <text evidence="25">The sequence shown here is derived from an EMBL/GenBank/DDBJ whole genome shotgun (WGS) entry which is preliminary data.</text>
</comment>
<keyword evidence="13 22" id="KW-0067">ATP-binding</keyword>
<evidence type="ECO:0000256" key="8">
    <source>
        <dbReference type="ARBA" id="ARBA00022679"/>
    </source>
</evidence>
<evidence type="ECO:0000256" key="16">
    <source>
        <dbReference type="ARBA" id="ARBA00023098"/>
    </source>
</evidence>
<feature type="binding site" evidence="22">
    <location>
        <begin position="87"/>
        <end position="89"/>
    </location>
    <ligand>
        <name>ATP</name>
        <dbReference type="ChEBI" id="CHEBI:30616"/>
    </ligand>
</feature>
<keyword evidence="11 22" id="KW-0547">Nucleotide-binding</keyword>
<dbReference type="PANTHER" id="PTHR34299">
    <property type="entry name" value="DIACYLGLYCEROL KINASE"/>
    <property type="match status" value="1"/>
</dbReference>
<feature type="binding site" evidence="22">
    <location>
        <position position="30"/>
    </location>
    <ligand>
        <name>ATP</name>
        <dbReference type="ChEBI" id="CHEBI:30616"/>
    </ligand>
</feature>
<feature type="transmembrane region" description="Helical" evidence="24">
    <location>
        <begin position="33"/>
        <end position="52"/>
    </location>
</feature>
<keyword evidence="12 24" id="KW-0418">Kinase</keyword>
<evidence type="ECO:0000256" key="15">
    <source>
        <dbReference type="ARBA" id="ARBA00022989"/>
    </source>
</evidence>
<name>A0A4R2FKK3_9GAMM</name>
<evidence type="ECO:0000256" key="11">
    <source>
        <dbReference type="ARBA" id="ARBA00022741"/>
    </source>
</evidence>
<feature type="binding site" evidence="21">
    <location>
        <begin position="49"/>
        <end position="52"/>
    </location>
    <ligand>
        <name>substrate</name>
    </ligand>
</feature>
<dbReference type="PROSITE" id="PS01069">
    <property type="entry name" value="DAGK_PROKAR"/>
    <property type="match status" value="1"/>
</dbReference>
<keyword evidence="9 24" id="KW-0812">Transmembrane</keyword>
<keyword evidence="8 24" id="KW-0808">Transferase</keyword>
<feature type="binding site" evidence="21">
    <location>
        <position position="11"/>
    </location>
    <ligand>
        <name>substrate</name>
    </ligand>
</feature>
<evidence type="ECO:0000256" key="17">
    <source>
        <dbReference type="ARBA" id="ARBA00023136"/>
    </source>
</evidence>
<keyword evidence="26" id="KW-1185">Reference proteome</keyword>
<dbReference type="Pfam" id="PF01219">
    <property type="entry name" value="DAGK_prokar"/>
    <property type="match status" value="1"/>
</dbReference>
<dbReference type="EMBL" id="SLWF01000002">
    <property type="protein sequence ID" value="TCN90116.1"/>
    <property type="molecule type" value="Genomic_DNA"/>
</dbReference>
<dbReference type="EC" id="2.7.1.107" evidence="3 24"/>
<accession>A0A4R2FKK3</accession>
<dbReference type="AlphaFoldDB" id="A0A4R2FKK3"/>
<feature type="binding site" evidence="21">
    <location>
        <begin position="32"/>
        <end position="36"/>
    </location>
    <ligand>
        <name>substrate</name>
    </ligand>
</feature>
<dbReference type="GO" id="GO:0004143">
    <property type="term" value="F:ATP-dependent diacylglycerol kinase activity"/>
    <property type="evidence" value="ECO:0007669"/>
    <property type="project" value="UniProtKB-EC"/>
</dbReference>
<comment type="cofactor">
    <cofactor evidence="23">
        <name>Mg(2+)</name>
        <dbReference type="ChEBI" id="CHEBI:18420"/>
    </cofactor>
    <text evidence="23">Mn(2+), Zn(2+), Cd(2+) and Co(2+) support activity to lesser extents.</text>
</comment>
<dbReference type="InterPro" id="IPR036945">
    <property type="entry name" value="DAGK_sf"/>
</dbReference>
<evidence type="ECO:0000256" key="14">
    <source>
        <dbReference type="ARBA" id="ARBA00022842"/>
    </source>
</evidence>
<dbReference type="InterPro" id="IPR033718">
    <property type="entry name" value="DAGK_prok"/>
</dbReference>
<dbReference type="OrthoDB" id="9796011at2"/>
<sequence length="126" mass="14001">MKPANNHGIRRIFRATGFSMQGLKSAWVHEAAFRQEAILALLMLPFALWVNVPTVEKLWLILTVFIVLIVELLNSAVEAVVDRIGDEYHPLSGQAKDIASAAVFMSLCLCGVTWLVILWPLLKAAM</sequence>
<evidence type="ECO:0000256" key="20">
    <source>
        <dbReference type="PIRSR" id="PIRSR600829-1"/>
    </source>
</evidence>
<keyword evidence="19 24" id="KW-1208">Phospholipid metabolism</keyword>
<reference evidence="25 26" key="1">
    <citation type="submission" date="2019-03" db="EMBL/GenBank/DDBJ databases">
        <title>Freshwater and sediment microbial communities from various areas in North America, analyzing microbe dynamics in response to fracking.</title>
        <authorList>
            <person name="Lamendella R."/>
        </authorList>
    </citation>
    <scope>NUCLEOTIDE SEQUENCE [LARGE SCALE GENOMIC DNA]</scope>
    <source>
        <strain evidence="25 26">74A</strain>
    </source>
</reference>
<feature type="binding site" evidence="22">
    <location>
        <position position="11"/>
    </location>
    <ligand>
        <name>ATP</name>
        <dbReference type="ChEBI" id="CHEBI:30616"/>
    </ligand>
</feature>
<evidence type="ECO:0000256" key="3">
    <source>
        <dbReference type="ARBA" id="ARBA00012133"/>
    </source>
</evidence>
<feature type="binding site" evidence="22">
    <location>
        <begin position="96"/>
        <end position="97"/>
    </location>
    <ligand>
        <name>ATP</name>
        <dbReference type="ChEBI" id="CHEBI:30616"/>
    </ligand>
</feature>
<keyword evidence="5" id="KW-1003">Cell membrane</keyword>
<keyword evidence="17 24" id="KW-0472">Membrane</keyword>
<dbReference type="Proteomes" id="UP000294832">
    <property type="component" value="Unassembled WGS sequence"/>
</dbReference>
<evidence type="ECO:0000256" key="12">
    <source>
        <dbReference type="ARBA" id="ARBA00022777"/>
    </source>
</evidence>
<proteinExistence type="inferred from homology"/>
<evidence type="ECO:0000256" key="10">
    <source>
        <dbReference type="ARBA" id="ARBA00022723"/>
    </source>
</evidence>
<organism evidence="25 26">
    <name type="scientific">Shewanella fodinae</name>
    <dbReference type="NCBI Taxonomy" id="552357"/>
    <lineage>
        <taxon>Bacteria</taxon>
        <taxon>Pseudomonadati</taxon>
        <taxon>Pseudomonadota</taxon>
        <taxon>Gammaproteobacteria</taxon>
        <taxon>Alteromonadales</taxon>
        <taxon>Shewanellaceae</taxon>
        <taxon>Shewanella</taxon>
    </lineage>
</organism>
<comment type="subcellular location">
    <subcellularLocation>
        <location evidence="1 24">Cell inner membrane</location>
        <topology evidence="1 24">Multi-pass membrane protein</topology>
    </subcellularLocation>
</comment>
<dbReference type="GO" id="GO:0005524">
    <property type="term" value="F:ATP binding"/>
    <property type="evidence" value="ECO:0007669"/>
    <property type="project" value="UniProtKB-KW"/>
</dbReference>
<feature type="transmembrane region" description="Helical" evidence="24">
    <location>
        <begin position="58"/>
        <end position="77"/>
    </location>
</feature>
<keyword evidence="16 24" id="KW-0443">Lipid metabolism</keyword>
<keyword evidence="14 23" id="KW-0460">Magnesium</keyword>
<evidence type="ECO:0000256" key="9">
    <source>
        <dbReference type="ARBA" id="ARBA00022692"/>
    </source>
</evidence>
<evidence type="ECO:0000256" key="7">
    <source>
        <dbReference type="ARBA" id="ARBA00022519"/>
    </source>
</evidence>
<feature type="binding site" evidence="23">
    <location>
        <position position="78"/>
    </location>
    <ligand>
        <name>a divalent metal cation</name>
        <dbReference type="ChEBI" id="CHEBI:60240"/>
    </ligand>
</feature>
<dbReference type="InterPro" id="IPR000829">
    <property type="entry name" value="DAGK"/>
</dbReference>
<evidence type="ECO:0000256" key="13">
    <source>
        <dbReference type="ARBA" id="ARBA00022840"/>
    </source>
</evidence>
<keyword evidence="10 23" id="KW-0479">Metal-binding</keyword>
<protein>
    <recommendedName>
        <fullName evidence="4 24">Diacylglycerol kinase</fullName>
        <ecNumber evidence="3 24">2.7.1.107</ecNumber>
    </recommendedName>
</protein>
<evidence type="ECO:0000256" key="18">
    <source>
        <dbReference type="ARBA" id="ARBA00023209"/>
    </source>
</evidence>
<feature type="binding site" evidence="21">
    <location>
        <begin position="114"/>
        <end position="119"/>
    </location>
    <ligand>
        <name>substrate</name>
    </ligand>
</feature>
<evidence type="ECO:0000313" key="25">
    <source>
        <dbReference type="EMBL" id="TCN90116.1"/>
    </source>
</evidence>
<dbReference type="GO" id="GO:0006654">
    <property type="term" value="P:phosphatidic acid biosynthetic process"/>
    <property type="evidence" value="ECO:0007669"/>
    <property type="project" value="InterPro"/>
</dbReference>
<evidence type="ECO:0000256" key="2">
    <source>
        <dbReference type="ARBA" id="ARBA00005967"/>
    </source>
</evidence>
<dbReference type="RefSeq" id="WP_133037553.1">
    <property type="nucleotide sequence ID" value="NZ_SLWF01000002.1"/>
</dbReference>
<dbReference type="Gene3D" id="1.10.287.3610">
    <property type="match status" value="1"/>
</dbReference>
<comment type="similarity">
    <text evidence="2 24">Belongs to the bacterial diacylglycerol kinase family.</text>
</comment>
<evidence type="ECO:0000256" key="22">
    <source>
        <dbReference type="PIRSR" id="PIRSR600829-3"/>
    </source>
</evidence>
<comment type="catalytic activity">
    <reaction evidence="24">
        <text>a 1,2-diacyl-sn-glycerol + ATP = a 1,2-diacyl-sn-glycero-3-phosphate + ADP + H(+)</text>
        <dbReference type="Rhea" id="RHEA:10272"/>
        <dbReference type="ChEBI" id="CHEBI:15378"/>
        <dbReference type="ChEBI" id="CHEBI:17815"/>
        <dbReference type="ChEBI" id="CHEBI:30616"/>
        <dbReference type="ChEBI" id="CHEBI:58608"/>
        <dbReference type="ChEBI" id="CHEBI:456216"/>
        <dbReference type="EC" id="2.7.1.107"/>
    </reaction>
</comment>
<comment type="function">
    <text evidence="24">Catalyzes the ATP-dependent phosphorylation of sn-l,2-diacylglycerol (DAG) to phosphatidic acid. Involved in the recycling of diacylglycerol produced as a by-product during membrane-derived oligosaccharide (MDO) biosynthesis.</text>
</comment>
<keyword evidence="7 24" id="KW-0997">Cell inner membrane</keyword>
<keyword evidence="15 24" id="KW-1133">Transmembrane helix</keyword>
<evidence type="ECO:0000256" key="1">
    <source>
        <dbReference type="ARBA" id="ARBA00004429"/>
    </source>
</evidence>
<dbReference type="CDD" id="cd14264">
    <property type="entry name" value="DAGK_IM"/>
    <property type="match status" value="1"/>
</dbReference>
<keyword evidence="6" id="KW-0444">Lipid biosynthesis</keyword>
<feature type="binding site" evidence="21">
    <location>
        <position position="100"/>
    </location>
    <ligand>
        <name>substrate</name>
    </ligand>
</feature>
<gene>
    <name evidence="25" type="ORF">EDC91_10225</name>
</gene>
<evidence type="ECO:0000256" key="5">
    <source>
        <dbReference type="ARBA" id="ARBA00022475"/>
    </source>
</evidence>
<keyword evidence="18" id="KW-0594">Phospholipid biosynthesis</keyword>
<evidence type="ECO:0000256" key="19">
    <source>
        <dbReference type="ARBA" id="ARBA00023264"/>
    </source>
</evidence>
<feature type="active site" description="Proton acceptor" evidence="20">
    <location>
        <position position="71"/>
    </location>
</feature>
<evidence type="ECO:0000256" key="21">
    <source>
        <dbReference type="PIRSR" id="PIRSR600829-2"/>
    </source>
</evidence>
<evidence type="ECO:0000256" key="4">
    <source>
        <dbReference type="ARBA" id="ARBA00017575"/>
    </source>
</evidence>
<evidence type="ECO:0000313" key="26">
    <source>
        <dbReference type="Proteomes" id="UP000294832"/>
    </source>
</evidence>
<feature type="binding site" evidence="23">
    <location>
        <position position="30"/>
    </location>
    <ligand>
        <name>a divalent metal cation</name>
        <dbReference type="ChEBI" id="CHEBI:60240"/>
    </ligand>
</feature>
<evidence type="ECO:0000256" key="24">
    <source>
        <dbReference type="RuleBase" id="RU363065"/>
    </source>
</evidence>
<evidence type="ECO:0000256" key="6">
    <source>
        <dbReference type="ARBA" id="ARBA00022516"/>
    </source>
</evidence>
<dbReference type="PANTHER" id="PTHR34299:SF1">
    <property type="entry name" value="DIACYLGLYCEROL KINASE"/>
    <property type="match status" value="1"/>
</dbReference>
<dbReference type="GO" id="GO:0005886">
    <property type="term" value="C:plasma membrane"/>
    <property type="evidence" value="ECO:0007669"/>
    <property type="project" value="UniProtKB-SubCell"/>
</dbReference>
<feature type="binding site" evidence="22">
    <location>
        <position position="78"/>
    </location>
    <ligand>
        <name>ATP</name>
        <dbReference type="ChEBI" id="CHEBI:30616"/>
    </ligand>
</feature>
<feature type="binding site" evidence="21">
    <location>
        <position position="71"/>
    </location>
    <ligand>
        <name>substrate</name>
    </ligand>
</feature>
<dbReference type="GO" id="GO:0046872">
    <property type="term" value="F:metal ion binding"/>
    <property type="evidence" value="ECO:0007669"/>
    <property type="project" value="UniProtKB-KW"/>
</dbReference>